<dbReference type="InterPro" id="IPR048300">
    <property type="entry name" value="TACO1_YebC-like_2nd/3rd_dom"/>
</dbReference>
<dbReference type="GO" id="GO:0005739">
    <property type="term" value="C:mitochondrion"/>
    <property type="evidence" value="ECO:0007669"/>
    <property type="project" value="UniProtKB-SubCell"/>
</dbReference>
<name>A0ABD0YMA8_9HEMI</name>
<organism evidence="5 6">
    <name type="scientific">Ranatra chinensis</name>
    <dbReference type="NCBI Taxonomy" id="642074"/>
    <lineage>
        <taxon>Eukaryota</taxon>
        <taxon>Metazoa</taxon>
        <taxon>Ecdysozoa</taxon>
        <taxon>Arthropoda</taxon>
        <taxon>Hexapoda</taxon>
        <taxon>Insecta</taxon>
        <taxon>Pterygota</taxon>
        <taxon>Neoptera</taxon>
        <taxon>Paraneoptera</taxon>
        <taxon>Hemiptera</taxon>
        <taxon>Heteroptera</taxon>
        <taxon>Panheteroptera</taxon>
        <taxon>Nepomorpha</taxon>
        <taxon>Nepidae</taxon>
        <taxon>Ranatrinae</taxon>
        <taxon>Ranatra</taxon>
    </lineage>
</organism>
<feature type="domain" description="TACO1/YebC-like second and third" evidence="3">
    <location>
        <begin position="102"/>
        <end position="261"/>
    </location>
</feature>
<comment type="subcellular location">
    <subcellularLocation>
        <location evidence="1">Mitochondrion</location>
    </subcellularLocation>
</comment>
<proteinExistence type="inferred from homology"/>
<dbReference type="Gene3D" id="3.30.70.980">
    <property type="match status" value="2"/>
</dbReference>
<dbReference type="InterPro" id="IPR017856">
    <property type="entry name" value="Integrase-like_N"/>
</dbReference>
<comment type="similarity">
    <text evidence="2">Belongs to the TACO1 family.</text>
</comment>
<gene>
    <name evidence="5" type="ORF">AAG570_003653</name>
</gene>
<accession>A0ABD0YMA8</accession>
<dbReference type="EMBL" id="JBFDAA010000014">
    <property type="protein sequence ID" value="KAL1122248.1"/>
    <property type="molecule type" value="Genomic_DNA"/>
</dbReference>
<keyword evidence="6" id="KW-1185">Reference proteome</keyword>
<evidence type="ECO:0000259" key="4">
    <source>
        <dbReference type="Pfam" id="PF20772"/>
    </source>
</evidence>
<feature type="domain" description="TACO1/YebC-like N-terminal" evidence="4">
    <location>
        <begin position="25"/>
        <end position="95"/>
    </location>
</feature>
<evidence type="ECO:0000313" key="6">
    <source>
        <dbReference type="Proteomes" id="UP001558652"/>
    </source>
</evidence>
<evidence type="ECO:0000313" key="5">
    <source>
        <dbReference type="EMBL" id="KAL1122248.1"/>
    </source>
</evidence>
<dbReference type="AlphaFoldDB" id="A0ABD0YMA8"/>
<dbReference type="InterPro" id="IPR049083">
    <property type="entry name" value="TACO1_YebC_N"/>
</dbReference>
<dbReference type="Pfam" id="PF01709">
    <property type="entry name" value="Transcrip_reg"/>
    <property type="match status" value="1"/>
</dbReference>
<comment type="caution">
    <text evidence="5">The sequence shown here is derived from an EMBL/GenBank/DDBJ whole genome shotgun (WGS) entry which is preliminary data.</text>
</comment>
<protein>
    <recommendedName>
        <fullName evidence="7">Translational activator of cytochrome c oxidase 1</fullName>
    </recommendedName>
</protein>
<dbReference type="InterPro" id="IPR026564">
    <property type="entry name" value="Transcrip_reg_TACO1-like_dom3"/>
</dbReference>
<dbReference type="InterPro" id="IPR002876">
    <property type="entry name" value="Transcrip_reg_TACO1-like"/>
</dbReference>
<evidence type="ECO:0000259" key="3">
    <source>
        <dbReference type="Pfam" id="PF01709"/>
    </source>
</evidence>
<reference evidence="5 6" key="1">
    <citation type="submission" date="2024-07" db="EMBL/GenBank/DDBJ databases">
        <title>Chromosome-level genome assembly of the water stick insect Ranatra chinensis (Heteroptera: Nepidae).</title>
        <authorList>
            <person name="Liu X."/>
        </authorList>
    </citation>
    <scope>NUCLEOTIDE SEQUENCE [LARGE SCALE GENOMIC DNA]</scope>
    <source>
        <strain evidence="5">Cailab_2021Rc</strain>
        <tissue evidence="5">Muscle</tissue>
    </source>
</reference>
<dbReference type="InterPro" id="IPR029072">
    <property type="entry name" value="YebC-like"/>
</dbReference>
<dbReference type="Gene3D" id="1.10.10.200">
    <property type="match status" value="1"/>
</dbReference>
<sequence>MFGVVCTRALPTGFCLVLKRNSGHSKWANIRHIKAQKDLEKSRLFTKMCQGIKIAIKDGGSANPNANLQLAQAIEVAKRSNMPVSSIQNCIKSAQTDQSNTKSVWFEIRGPRGCMLIASALTDNPKKTRETLSSILRKNNASFADHSSKHIFEHKGVINATPPSDLKDHEDACVDHAIECGAEEVVPSDSEDGVYTFICEIENLNSVKSKLEGLKYSIKNADFEFLPNTRVALADQDLEAMSKLLDKLEEHPDIIKIYDNIA</sequence>
<dbReference type="PANTHER" id="PTHR12532">
    <property type="entry name" value="TRANSLATIONAL ACTIVATOR OF CYTOCHROME C OXIDASE 1"/>
    <property type="match status" value="1"/>
</dbReference>
<evidence type="ECO:0008006" key="7">
    <source>
        <dbReference type="Google" id="ProtNLM"/>
    </source>
</evidence>
<dbReference type="Proteomes" id="UP001558652">
    <property type="component" value="Unassembled WGS sequence"/>
</dbReference>
<dbReference type="SUPFAM" id="SSF75625">
    <property type="entry name" value="YebC-like"/>
    <property type="match status" value="1"/>
</dbReference>
<dbReference type="FunFam" id="1.10.10.200:FF:000002">
    <property type="entry name" value="Probable transcriptional regulatory protein CLM62_37755"/>
    <property type="match status" value="1"/>
</dbReference>
<dbReference type="Pfam" id="PF20772">
    <property type="entry name" value="TACO1_YebC_N"/>
    <property type="match status" value="1"/>
</dbReference>
<dbReference type="PANTHER" id="PTHR12532:SF0">
    <property type="entry name" value="TRANSLATIONAL ACTIVATOR OF CYTOCHROME C OXIDASE 1"/>
    <property type="match status" value="1"/>
</dbReference>
<evidence type="ECO:0000256" key="1">
    <source>
        <dbReference type="ARBA" id="ARBA00004173"/>
    </source>
</evidence>
<evidence type="ECO:0000256" key="2">
    <source>
        <dbReference type="ARBA" id="ARBA00008724"/>
    </source>
</evidence>